<dbReference type="Gene3D" id="3.90.550.40">
    <property type="match status" value="1"/>
</dbReference>
<organism evidence="1 2">
    <name type="scientific">Collimonas arenae</name>
    <dbReference type="NCBI Taxonomy" id="279058"/>
    <lineage>
        <taxon>Bacteria</taxon>
        <taxon>Pseudomonadati</taxon>
        <taxon>Pseudomonadota</taxon>
        <taxon>Betaproteobacteria</taxon>
        <taxon>Burkholderiales</taxon>
        <taxon>Oxalobacteraceae</taxon>
        <taxon>Collimonas</taxon>
    </lineage>
</organism>
<evidence type="ECO:0008006" key="3">
    <source>
        <dbReference type="Google" id="ProtNLM"/>
    </source>
</evidence>
<name>A0A0A1F920_9BURK</name>
<dbReference type="HOGENOM" id="CLU_1320469_0_0_4"/>
<evidence type="ECO:0000313" key="1">
    <source>
        <dbReference type="EMBL" id="AIY40179.1"/>
    </source>
</evidence>
<gene>
    <name evidence="1" type="ORF">LT85_1021</name>
</gene>
<keyword evidence="2" id="KW-1185">Reference proteome</keyword>
<dbReference type="Proteomes" id="UP000030302">
    <property type="component" value="Chromosome"/>
</dbReference>
<dbReference type="EMBL" id="CP009962">
    <property type="protein sequence ID" value="AIY40179.1"/>
    <property type="molecule type" value="Genomic_DNA"/>
</dbReference>
<accession>A0A0A1F920</accession>
<dbReference type="SUPFAM" id="SSF53448">
    <property type="entry name" value="Nucleotide-diphospho-sugar transferases"/>
    <property type="match status" value="1"/>
</dbReference>
<protein>
    <recommendedName>
        <fullName evidence="3">Glycosyltransferase 2-like domain-containing protein</fullName>
    </recommendedName>
</protein>
<reference evidence="2" key="1">
    <citation type="journal article" date="2014" name="Soil Biol. Biochem.">
        <title>Structure and function of bacterial communities in ageing soils: Insights from the Mendocino ecological staircase.</title>
        <authorList>
            <person name="Uroz S."/>
            <person name="Tech J.J."/>
            <person name="Sawaya N.A."/>
            <person name="Frey-Klett P."/>
            <person name="Leveau J.H.J."/>
        </authorList>
    </citation>
    <scope>NUCLEOTIDE SEQUENCE [LARGE SCALE GENOMIC DNA]</scope>
    <source>
        <strain evidence="2">Cal35</strain>
    </source>
</reference>
<dbReference type="AlphaFoldDB" id="A0A0A1F920"/>
<evidence type="ECO:0000313" key="2">
    <source>
        <dbReference type="Proteomes" id="UP000030302"/>
    </source>
</evidence>
<sequence>MALAAVAYMCGPQHGTETIPLAITNAKGSLVVNNRNRMVAEAQKLDVDYIFFVDSDVVLPNWALHRLLAADKDIVGGTYVQREEPHLILGKTLDGTLIHDSMQGMEIKPNELMEVGALPGGCMLVKMSVFEKIGAAESPIFQTPARREDDGTWWIEGEDYYFCRWARQSGYSIFLDWGLSVHLKHVGQQHNTIPFKEAPNALVN</sequence>
<proteinExistence type="predicted"/>
<dbReference type="KEGG" id="care:LT85_1021"/>
<dbReference type="InterPro" id="IPR029044">
    <property type="entry name" value="Nucleotide-diphossugar_trans"/>
</dbReference>
<dbReference type="STRING" id="279058.LT85_1021"/>